<dbReference type="GO" id="GO:0005886">
    <property type="term" value="C:plasma membrane"/>
    <property type="evidence" value="ECO:0007669"/>
    <property type="project" value="UniProtKB-SubCell"/>
</dbReference>
<evidence type="ECO:0000256" key="2">
    <source>
        <dbReference type="ARBA" id="ARBA00005967"/>
    </source>
</evidence>
<keyword evidence="8 20" id="KW-0418">Kinase</keyword>
<keyword evidence="4" id="KW-0444">Lipid biosynthesis</keyword>
<reference evidence="22" key="1">
    <citation type="submission" date="2014-03" db="EMBL/GenBank/DDBJ databases">
        <title>Complete genome of Pseudomonas balearica DSM 6083T, a sewage water isolate from an enrichment with 2-methylnaphthalene.</title>
        <authorList>
            <person name="Salva-Serra F."/>
            <person name="Jaen-Luchoro D."/>
            <person name="Busquets A."/>
            <person name="Pena A."/>
            <person name="Gomila M."/>
            <person name="Bosch R."/>
            <person name="Nogales B."/>
            <person name="Garcia-Valdes E."/>
            <person name="Lalucat J."/>
            <person name="Bennasar A."/>
        </authorList>
    </citation>
    <scope>NUCLEOTIDE SEQUENCE [LARGE SCALE GENOMIC DNA]</scope>
    <source>
        <strain evidence="22">DSM 6083</strain>
    </source>
</reference>
<keyword evidence="7 17" id="KW-0547">Nucleotide-binding</keyword>
<protein>
    <submittedName>
        <fullName evidence="20 21">Diacylglycerol kinase</fullName>
    </submittedName>
</protein>
<evidence type="ECO:0000256" key="17">
    <source>
        <dbReference type="PIRSR" id="PIRSR600829-3"/>
    </source>
</evidence>
<evidence type="ECO:0000256" key="10">
    <source>
        <dbReference type="ARBA" id="ARBA00022989"/>
    </source>
</evidence>
<name>A0A8D4C2G5_9GAMM</name>
<dbReference type="InterPro" id="IPR000829">
    <property type="entry name" value="DAGK"/>
</dbReference>
<feature type="active site" description="Proton acceptor" evidence="15">
    <location>
        <position position="65"/>
    </location>
</feature>
<keyword evidence="10 19" id="KW-1133">Transmembrane helix</keyword>
<evidence type="ECO:0000256" key="3">
    <source>
        <dbReference type="ARBA" id="ARBA00022475"/>
    </source>
</evidence>
<dbReference type="InterPro" id="IPR036945">
    <property type="entry name" value="DAGK_sf"/>
</dbReference>
<feature type="binding site" evidence="17">
    <location>
        <position position="24"/>
    </location>
    <ligand>
        <name>ATP</name>
        <dbReference type="ChEBI" id="CHEBI:30616"/>
    </ligand>
</feature>
<evidence type="ECO:0000313" key="23">
    <source>
        <dbReference type="Proteomes" id="UP000182276"/>
    </source>
</evidence>
<dbReference type="EMBL" id="FNHO01000002">
    <property type="protein sequence ID" value="SDM12474.1"/>
    <property type="molecule type" value="Genomic_DNA"/>
</dbReference>
<organism evidence="20 22">
    <name type="scientific">Stutzerimonas balearica DSM 6083</name>
    <dbReference type="NCBI Taxonomy" id="1123016"/>
    <lineage>
        <taxon>Bacteria</taxon>
        <taxon>Pseudomonadati</taxon>
        <taxon>Pseudomonadota</taxon>
        <taxon>Gammaproteobacteria</taxon>
        <taxon>Pseudomonadales</taxon>
        <taxon>Pseudomonadaceae</taxon>
        <taxon>Stutzerimonas</taxon>
    </lineage>
</organism>
<comment type="cofactor">
    <cofactor evidence="18">
        <name>Mg(2+)</name>
        <dbReference type="ChEBI" id="CHEBI:18420"/>
    </cofactor>
    <text evidence="18">Mn(2+), Zn(2+), Cd(2+) and Co(2+) support activity to lesser extents.</text>
</comment>
<evidence type="ECO:0000256" key="13">
    <source>
        <dbReference type="ARBA" id="ARBA00023209"/>
    </source>
</evidence>
<keyword evidence="18" id="KW-0460">Magnesium</keyword>
<dbReference type="Proteomes" id="UP000031271">
    <property type="component" value="Chromosome"/>
</dbReference>
<dbReference type="GO" id="GO:0046872">
    <property type="term" value="F:metal ion binding"/>
    <property type="evidence" value="ECO:0007669"/>
    <property type="project" value="UniProtKB-KW"/>
</dbReference>
<dbReference type="RefSeq" id="WP_043221418.1">
    <property type="nucleotide sequence ID" value="NZ_CP007511.1"/>
</dbReference>
<evidence type="ECO:0000313" key="21">
    <source>
        <dbReference type="EMBL" id="SDM12474.1"/>
    </source>
</evidence>
<dbReference type="AlphaFoldDB" id="A0A8D4C2G5"/>
<dbReference type="CDD" id="cd14263">
    <property type="entry name" value="DAGK_IM_like"/>
    <property type="match status" value="1"/>
</dbReference>
<evidence type="ECO:0000256" key="8">
    <source>
        <dbReference type="ARBA" id="ARBA00022777"/>
    </source>
</evidence>
<feature type="transmembrane region" description="Helical" evidence="19">
    <location>
        <begin position="92"/>
        <end position="113"/>
    </location>
</feature>
<keyword evidence="5" id="KW-0808">Transferase</keyword>
<evidence type="ECO:0000256" key="16">
    <source>
        <dbReference type="PIRSR" id="PIRSR600829-2"/>
    </source>
</evidence>
<gene>
    <name evidence="20" type="ORF">CL52_14470</name>
    <name evidence="21" type="ORF">SAMN05660875_102375</name>
</gene>
<comment type="similarity">
    <text evidence="2">Belongs to the bacterial diacylglycerol kinase family.</text>
</comment>
<keyword evidence="18" id="KW-0479">Metal-binding</keyword>
<dbReference type="GeneID" id="77261102"/>
<evidence type="ECO:0000256" key="9">
    <source>
        <dbReference type="ARBA" id="ARBA00022840"/>
    </source>
</evidence>
<evidence type="ECO:0000256" key="7">
    <source>
        <dbReference type="ARBA" id="ARBA00022741"/>
    </source>
</evidence>
<evidence type="ECO:0000256" key="19">
    <source>
        <dbReference type="SAM" id="Phobius"/>
    </source>
</evidence>
<feature type="binding site" evidence="16">
    <location>
        <position position="65"/>
    </location>
    <ligand>
        <name>substrate</name>
    </ligand>
</feature>
<dbReference type="EMBL" id="CP007511">
    <property type="protein sequence ID" value="AJE16177.1"/>
    <property type="molecule type" value="Genomic_DNA"/>
</dbReference>
<feature type="binding site" evidence="18">
    <location>
        <position position="24"/>
    </location>
    <ligand>
        <name>a divalent metal cation</name>
        <dbReference type="ChEBI" id="CHEBI:60240"/>
    </ligand>
</feature>
<evidence type="ECO:0000256" key="18">
    <source>
        <dbReference type="PIRSR" id="PIRSR600829-4"/>
    </source>
</evidence>
<feature type="binding site" evidence="17">
    <location>
        <begin position="90"/>
        <end position="91"/>
    </location>
    <ligand>
        <name>ATP</name>
        <dbReference type="ChEBI" id="CHEBI:30616"/>
    </ligand>
</feature>
<reference evidence="20 22" key="3">
    <citation type="journal article" name="Genome Announc.">
        <title>Complete Genome Sequence of Pseudomonas balearica DSM 6083T.</title>
        <authorList>
            <person name="Bennasar-Figueras A."/>
            <person name="Salva-Serra F."/>
            <person name="Jaen-Luchoro D."/>
            <person name="Segui C."/>
            <person name="Aliaga F."/>
            <person name="Busquets A."/>
            <person name="Gomila M."/>
            <person name="Moore E.R."/>
            <person name="Lalucat J."/>
        </authorList>
    </citation>
    <scope>NUCLEOTIDE SEQUENCE [LARGE SCALE GENOMIC DNA]</scope>
    <source>
        <strain evidence="22">DSM 6083</strain>
        <strain evidence="20">DSM6083</strain>
    </source>
</reference>
<proteinExistence type="inferred from homology"/>
<feature type="transmembrane region" description="Helical" evidence="19">
    <location>
        <begin position="49"/>
        <end position="71"/>
    </location>
</feature>
<keyword evidence="9 17" id="KW-0067">ATP-binding</keyword>
<feature type="binding site" evidence="17">
    <location>
        <position position="72"/>
    </location>
    <ligand>
        <name>ATP</name>
        <dbReference type="ChEBI" id="CHEBI:30616"/>
    </ligand>
</feature>
<keyword evidence="11" id="KW-0443">Lipid metabolism</keyword>
<evidence type="ECO:0000256" key="6">
    <source>
        <dbReference type="ARBA" id="ARBA00022692"/>
    </source>
</evidence>
<feature type="transmembrane region" description="Helical" evidence="19">
    <location>
        <begin position="27"/>
        <end position="43"/>
    </location>
</feature>
<evidence type="ECO:0000256" key="14">
    <source>
        <dbReference type="ARBA" id="ARBA00023264"/>
    </source>
</evidence>
<dbReference type="Pfam" id="PF01219">
    <property type="entry name" value="DAGK_prokar"/>
    <property type="match status" value="1"/>
</dbReference>
<keyword evidence="14" id="KW-1208">Phospholipid metabolism</keyword>
<feature type="binding site" evidence="18">
    <location>
        <position position="72"/>
    </location>
    <ligand>
        <name>a divalent metal cation</name>
        <dbReference type="ChEBI" id="CHEBI:60240"/>
    </ligand>
</feature>
<keyword evidence="12 19" id="KW-0472">Membrane</keyword>
<dbReference type="PANTHER" id="PTHR34299:SF1">
    <property type="entry name" value="DIACYLGLYCEROL KINASE"/>
    <property type="match status" value="1"/>
</dbReference>
<sequence>MKGLPFGRRFGFALQGLRQAVRGERSLRSHLLAAAAVLLLLLLTRPAAIWWAVLSLAVGLVLVAELLNSALEGLLDHLHPARHPAVGAVKDIAAGAVLVASLVALLVGVAFLGSLL</sequence>
<reference evidence="21 23" key="2">
    <citation type="submission" date="2016-10" db="EMBL/GenBank/DDBJ databases">
        <authorList>
            <person name="Varghese N."/>
            <person name="Submissions S."/>
        </authorList>
    </citation>
    <scope>NUCLEOTIDE SEQUENCE [LARGE SCALE GENOMIC DNA]</scope>
    <source>
        <strain evidence="21 23">DSM 6083</strain>
    </source>
</reference>
<evidence type="ECO:0000256" key="11">
    <source>
        <dbReference type="ARBA" id="ARBA00023098"/>
    </source>
</evidence>
<keyword evidence="3" id="KW-1003">Cell membrane</keyword>
<evidence type="ECO:0000313" key="20">
    <source>
        <dbReference type="EMBL" id="AJE16177.1"/>
    </source>
</evidence>
<keyword evidence="13" id="KW-0594">Phospholipid biosynthesis</keyword>
<dbReference type="Gene3D" id="1.10.287.3610">
    <property type="match status" value="1"/>
</dbReference>
<dbReference type="PANTHER" id="PTHR34299">
    <property type="entry name" value="DIACYLGLYCEROL KINASE"/>
    <property type="match status" value="1"/>
</dbReference>
<keyword evidence="6 19" id="KW-0812">Transmembrane</keyword>
<dbReference type="GO" id="GO:0008654">
    <property type="term" value="P:phospholipid biosynthetic process"/>
    <property type="evidence" value="ECO:0007669"/>
    <property type="project" value="UniProtKB-KW"/>
</dbReference>
<dbReference type="GO" id="GO:0005524">
    <property type="term" value="F:ATP binding"/>
    <property type="evidence" value="ECO:0007669"/>
    <property type="project" value="UniProtKB-KW"/>
</dbReference>
<evidence type="ECO:0000256" key="5">
    <source>
        <dbReference type="ARBA" id="ARBA00022679"/>
    </source>
</evidence>
<evidence type="ECO:0000256" key="12">
    <source>
        <dbReference type="ARBA" id="ARBA00023136"/>
    </source>
</evidence>
<evidence type="ECO:0000256" key="1">
    <source>
        <dbReference type="ARBA" id="ARBA00004651"/>
    </source>
</evidence>
<evidence type="ECO:0000256" key="15">
    <source>
        <dbReference type="PIRSR" id="PIRSR600829-1"/>
    </source>
</evidence>
<accession>A0A8D4C2G5</accession>
<evidence type="ECO:0000256" key="4">
    <source>
        <dbReference type="ARBA" id="ARBA00022516"/>
    </source>
</evidence>
<evidence type="ECO:0000313" key="22">
    <source>
        <dbReference type="Proteomes" id="UP000031271"/>
    </source>
</evidence>
<dbReference type="GO" id="GO:0016301">
    <property type="term" value="F:kinase activity"/>
    <property type="evidence" value="ECO:0007669"/>
    <property type="project" value="UniProtKB-KW"/>
</dbReference>
<comment type="subcellular location">
    <subcellularLocation>
        <location evidence="1">Cell membrane</location>
        <topology evidence="1">Multi-pass membrane protein</topology>
    </subcellularLocation>
</comment>
<dbReference type="KEGG" id="pbm:CL52_14470"/>
<keyword evidence="23" id="KW-1185">Reference proteome</keyword>
<dbReference type="Proteomes" id="UP000182276">
    <property type="component" value="Unassembled WGS sequence"/>
</dbReference>